<reference evidence="5" key="2">
    <citation type="submission" date="2022-06" db="UniProtKB">
        <authorList>
            <consortium name="EnsemblPlants"/>
        </authorList>
    </citation>
    <scope>IDENTIFICATION</scope>
</reference>
<evidence type="ECO:0000256" key="3">
    <source>
        <dbReference type="SAM" id="SignalP"/>
    </source>
</evidence>
<dbReference type="Pfam" id="PF13947">
    <property type="entry name" value="GUB_WAK_bind"/>
    <property type="match status" value="1"/>
</dbReference>
<dbReference type="EnsemblPlants" id="TuG1812S0001832000.01.T01">
    <property type="protein sequence ID" value="TuG1812S0001832000.01.T01.s_cds46005"/>
    <property type="gene ID" value="TuG1812S0001832000.01"/>
</dbReference>
<sequence>MTKLRYSRFLLSGYIFLILSVIWALATADVPAGQRPGCPVTCGDVDIPFPYGVGKECALHDSFNLNCATVEGVEMPLAGTKLAHRLKKINTFWHNSVNAWFLQTLPEVLIFFAIHSMSKLAHRVLHGLKTRQDCAIPVRGQLQWHTIHGETSRADQPASTHQTKSE</sequence>
<keyword evidence="2 3" id="KW-0732">Signal</keyword>
<feature type="domain" description="Wall-associated receptor kinase galacturonan-binding" evidence="4">
    <location>
        <begin position="38"/>
        <end position="69"/>
    </location>
</feature>
<dbReference type="Gramene" id="TuG1812S0001832000.01.T01">
    <property type="protein sequence ID" value="TuG1812S0001832000.01.T01.s_cds46005"/>
    <property type="gene ID" value="TuG1812S0001832000.01"/>
</dbReference>
<dbReference type="PANTHER" id="PTHR33491">
    <property type="entry name" value="OSJNBA0016N04.9 PROTEIN"/>
    <property type="match status" value="1"/>
</dbReference>
<dbReference type="Proteomes" id="UP000015106">
    <property type="component" value="Unassembled WGS sequence"/>
</dbReference>
<name>A0A8R7RC90_TRIUA</name>
<comment type="subcellular location">
    <subcellularLocation>
        <location evidence="1">Membrane</location>
        <topology evidence="1">Single-pass membrane protein</topology>
    </subcellularLocation>
</comment>
<evidence type="ECO:0000313" key="6">
    <source>
        <dbReference type="Proteomes" id="UP000015106"/>
    </source>
</evidence>
<evidence type="ECO:0000256" key="1">
    <source>
        <dbReference type="ARBA" id="ARBA00004167"/>
    </source>
</evidence>
<evidence type="ECO:0000259" key="4">
    <source>
        <dbReference type="Pfam" id="PF13947"/>
    </source>
</evidence>
<feature type="chain" id="PRO_5035913615" description="Wall-associated receptor kinase galacturonan-binding domain-containing protein" evidence="3">
    <location>
        <begin position="29"/>
        <end position="166"/>
    </location>
</feature>
<evidence type="ECO:0000313" key="5">
    <source>
        <dbReference type="EnsemblPlants" id="TuG1812S0001832000.01.T01.s_cds46005"/>
    </source>
</evidence>
<reference evidence="6" key="1">
    <citation type="journal article" date="2013" name="Nature">
        <title>Draft genome of the wheat A-genome progenitor Triticum urartu.</title>
        <authorList>
            <person name="Ling H.Q."/>
            <person name="Zhao S."/>
            <person name="Liu D."/>
            <person name="Wang J."/>
            <person name="Sun H."/>
            <person name="Zhang C."/>
            <person name="Fan H."/>
            <person name="Li D."/>
            <person name="Dong L."/>
            <person name="Tao Y."/>
            <person name="Gao C."/>
            <person name="Wu H."/>
            <person name="Li Y."/>
            <person name="Cui Y."/>
            <person name="Guo X."/>
            <person name="Zheng S."/>
            <person name="Wang B."/>
            <person name="Yu K."/>
            <person name="Liang Q."/>
            <person name="Yang W."/>
            <person name="Lou X."/>
            <person name="Chen J."/>
            <person name="Feng M."/>
            <person name="Jian J."/>
            <person name="Zhang X."/>
            <person name="Luo G."/>
            <person name="Jiang Y."/>
            <person name="Liu J."/>
            <person name="Wang Z."/>
            <person name="Sha Y."/>
            <person name="Zhang B."/>
            <person name="Wu H."/>
            <person name="Tang D."/>
            <person name="Shen Q."/>
            <person name="Xue P."/>
            <person name="Zou S."/>
            <person name="Wang X."/>
            <person name="Liu X."/>
            <person name="Wang F."/>
            <person name="Yang Y."/>
            <person name="An X."/>
            <person name="Dong Z."/>
            <person name="Zhang K."/>
            <person name="Zhang X."/>
            <person name="Luo M.C."/>
            <person name="Dvorak J."/>
            <person name="Tong Y."/>
            <person name="Wang J."/>
            <person name="Yang H."/>
            <person name="Li Z."/>
            <person name="Wang D."/>
            <person name="Zhang A."/>
            <person name="Wang J."/>
        </authorList>
    </citation>
    <scope>NUCLEOTIDE SEQUENCE</scope>
    <source>
        <strain evidence="6">cv. G1812</strain>
    </source>
</reference>
<dbReference type="AlphaFoldDB" id="A0A8R7RC90"/>
<organism evidence="5 6">
    <name type="scientific">Triticum urartu</name>
    <name type="common">Red wild einkorn</name>
    <name type="synonym">Crithodium urartu</name>
    <dbReference type="NCBI Taxonomy" id="4572"/>
    <lineage>
        <taxon>Eukaryota</taxon>
        <taxon>Viridiplantae</taxon>
        <taxon>Streptophyta</taxon>
        <taxon>Embryophyta</taxon>
        <taxon>Tracheophyta</taxon>
        <taxon>Spermatophyta</taxon>
        <taxon>Magnoliopsida</taxon>
        <taxon>Liliopsida</taxon>
        <taxon>Poales</taxon>
        <taxon>Poaceae</taxon>
        <taxon>BOP clade</taxon>
        <taxon>Pooideae</taxon>
        <taxon>Triticodae</taxon>
        <taxon>Triticeae</taxon>
        <taxon>Triticinae</taxon>
        <taxon>Triticum</taxon>
    </lineage>
</organism>
<evidence type="ECO:0000256" key="2">
    <source>
        <dbReference type="ARBA" id="ARBA00022729"/>
    </source>
</evidence>
<dbReference type="InterPro" id="IPR025287">
    <property type="entry name" value="WAK_GUB"/>
</dbReference>
<feature type="signal peptide" evidence="3">
    <location>
        <begin position="1"/>
        <end position="28"/>
    </location>
</feature>
<accession>A0A8R7RC90</accession>
<keyword evidence="6" id="KW-1185">Reference proteome</keyword>
<proteinExistence type="predicted"/>
<protein>
    <recommendedName>
        <fullName evidence="4">Wall-associated receptor kinase galacturonan-binding domain-containing protein</fullName>
    </recommendedName>
</protein>